<gene>
    <name evidence="1" type="ORF">J2X19_001650</name>
</gene>
<dbReference type="Proteomes" id="UP001180487">
    <property type="component" value="Unassembled WGS sequence"/>
</dbReference>
<proteinExistence type="predicted"/>
<keyword evidence="2" id="KW-1185">Reference proteome</keyword>
<sequence length="135" mass="14245">MPQPADISPNTSARRSYMYFAGIALFAVTAATAQVSIDASGNYQDEVRACRSGQTPQSLATCLEEARNARADKSRRSLSGDELLANAMARCDKLPPDDKAACRARMMGQGSTSGSVAGGGILREYTQVEVVPATP</sequence>
<accession>A0ABU2C6M9</accession>
<evidence type="ECO:0000313" key="1">
    <source>
        <dbReference type="EMBL" id="MDR7376992.1"/>
    </source>
</evidence>
<organism evidence="1 2">
    <name type="scientific">Rhodoferax ferrireducens</name>
    <dbReference type="NCBI Taxonomy" id="192843"/>
    <lineage>
        <taxon>Bacteria</taxon>
        <taxon>Pseudomonadati</taxon>
        <taxon>Pseudomonadota</taxon>
        <taxon>Betaproteobacteria</taxon>
        <taxon>Burkholderiales</taxon>
        <taxon>Comamonadaceae</taxon>
        <taxon>Rhodoferax</taxon>
    </lineage>
</organism>
<protein>
    <submittedName>
        <fullName evidence="1">Uncharacterized protein</fullName>
    </submittedName>
</protein>
<dbReference type="EMBL" id="JAVDXT010000001">
    <property type="protein sequence ID" value="MDR7376992.1"/>
    <property type="molecule type" value="Genomic_DNA"/>
</dbReference>
<name>A0ABU2C6M9_9BURK</name>
<dbReference type="RefSeq" id="WP_125473994.1">
    <property type="nucleotide sequence ID" value="NZ_JAVDXT010000001.1"/>
</dbReference>
<reference evidence="1 2" key="1">
    <citation type="submission" date="2023-07" db="EMBL/GenBank/DDBJ databases">
        <title>Sorghum-associated microbial communities from plants grown in Nebraska, USA.</title>
        <authorList>
            <person name="Schachtman D."/>
        </authorList>
    </citation>
    <scope>NUCLEOTIDE SEQUENCE [LARGE SCALE GENOMIC DNA]</scope>
    <source>
        <strain evidence="1 2">BE313</strain>
    </source>
</reference>
<evidence type="ECO:0000313" key="2">
    <source>
        <dbReference type="Proteomes" id="UP001180487"/>
    </source>
</evidence>
<comment type="caution">
    <text evidence="1">The sequence shown here is derived from an EMBL/GenBank/DDBJ whole genome shotgun (WGS) entry which is preliminary data.</text>
</comment>